<reference evidence="3" key="1">
    <citation type="journal article" date="2019" name="Int. J. Syst. Evol. Microbiol.">
        <title>The Global Catalogue of Microorganisms (GCM) 10K type strain sequencing project: providing services to taxonomists for standard genome sequencing and annotation.</title>
        <authorList>
            <consortium name="The Broad Institute Genomics Platform"/>
            <consortium name="The Broad Institute Genome Sequencing Center for Infectious Disease"/>
            <person name="Wu L."/>
            <person name="Ma J."/>
        </authorList>
    </citation>
    <scope>NUCLEOTIDE SEQUENCE [LARGE SCALE GENOMIC DNA]</scope>
    <source>
        <strain evidence="3">CCUG 67170</strain>
    </source>
</reference>
<evidence type="ECO:0000313" key="3">
    <source>
        <dbReference type="Proteomes" id="UP001595807"/>
    </source>
</evidence>
<evidence type="ECO:0000313" key="2">
    <source>
        <dbReference type="EMBL" id="MFC3928830.1"/>
    </source>
</evidence>
<proteinExistence type="predicted"/>
<keyword evidence="1" id="KW-1133">Transmembrane helix</keyword>
<dbReference type="Proteomes" id="UP001595807">
    <property type="component" value="Unassembled WGS sequence"/>
</dbReference>
<comment type="caution">
    <text evidence="2">The sequence shown here is derived from an EMBL/GenBank/DDBJ whole genome shotgun (WGS) entry which is preliminary data.</text>
</comment>
<sequence length="280" mass="32359">MKNFVQKWKSLNKIGLKLSLICGLNWLVGFISKSQFYLFSAVFAGMLTYYIPEKARQITLDILVLLVFANCVVSLVYSSFLQEFRRLKSVLYSLALLFFLEAGIQYVSQHTLTESMVDRLLILGSISFVILLLAKFILPTIFNHYLFKNVINKDYLGIRKTTDELPPQSNIYVDADEKDANKRMKRINKNAIKPAYQEFVELSFLNREVITAISYKIVQFEKENKRTFIDTDTIYYPVFTVHPFGNIGGKSDFYHTLMKFKLSRKAAFIVTGELSVLKKV</sequence>
<feature type="transmembrane region" description="Helical" evidence="1">
    <location>
        <begin position="89"/>
        <end position="108"/>
    </location>
</feature>
<organism evidence="2 3">
    <name type="scientific">Streptococcus caprae</name>
    <dbReference type="NCBI Taxonomy" id="1640501"/>
    <lineage>
        <taxon>Bacteria</taxon>
        <taxon>Bacillati</taxon>
        <taxon>Bacillota</taxon>
        <taxon>Bacilli</taxon>
        <taxon>Lactobacillales</taxon>
        <taxon>Streptococcaceae</taxon>
        <taxon>Streptococcus</taxon>
    </lineage>
</organism>
<feature type="transmembrane region" description="Helical" evidence="1">
    <location>
        <begin position="120"/>
        <end position="138"/>
    </location>
</feature>
<accession>A0ABV8CXU7</accession>
<dbReference type="RefSeq" id="WP_380427992.1">
    <property type="nucleotide sequence ID" value="NZ_JBHRZV010000052.1"/>
</dbReference>
<name>A0ABV8CXU7_9STRE</name>
<evidence type="ECO:0000256" key="1">
    <source>
        <dbReference type="SAM" id="Phobius"/>
    </source>
</evidence>
<gene>
    <name evidence="2" type="ORF">ACFORF_09725</name>
</gene>
<protein>
    <submittedName>
        <fullName evidence="2">Uncharacterized protein</fullName>
    </submittedName>
</protein>
<dbReference type="EMBL" id="JBHRZV010000052">
    <property type="protein sequence ID" value="MFC3928830.1"/>
    <property type="molecule type" value="Genomic_DNA"/>
</dbReference>
<feature type="transmembrane region" description="Helical" evidence="1">
    <location>
        <begin position="58"/>
        <end position="77"/>
    </location>
</feature>
<keyword evidence="1" id="KW-0472">Membrane</keyword>
<keyword evidence="1" id="KW-0812">Transmembrane</keyword>
<keyword evidence="3" id="KW-1185">Reference proteome</keyword>